<proteinExistence type="predicted"/>
<evidence type="ECO:0000313" key="2">
    <source>
        <dbReference type="Proteomes" id="UP001281003"/>
    </source>
</evidence>
<dbReference type="Proteomes" id="UP001281003">
    <property type="component" value="Unassembled WGS sequence"/>
</dbReference>
<gene>
    <name evidence="1" type="ORF">B0T20DRAFT_317434</name>
</gene>
<dbReference type="EMBL" id="JAUTDP010000002">
    <property type="protein sequence ID" value="KAK3401649.1"/>
    <property type="molecule type" value="Genomic_DNA"/>
</dbReference>
<comment type="caution">
    <text evidence="1">The sequence shown here is derived from an EMBL/GenBank/DDBJ whole genome shotgun (WGS) entry which is preliminary data.</text>
</comment>
<keyword evidence="2" id="KW-1185">Reference proteome</keyword>
<evidence type="ECO:0000313" key="1">
    <source>
        <dbReference type="EMBL" id="KAK3401649.1"/>
    </source>
</evidence>
<organism evidence="1 2">
    <name type="scientific">Sordaria brevicollis</name>
    <dbReference type="NCBI Taxonomy" id="83679"/>
    <lineage>
        <taxon>Eukaryota</taxon>
        <taxon>Fungi</taxon>
        <taxon>Dikarya</taxon>
        <taxon>Ascomycota</taxon>
        <taxon>Pezizomycotina</taxon>
        <taxon>Sordariomycetes</taxon>
        <taxon>Sordariomycetidae</taxon>
        <taxon>Sordariales</taxon>
        <taxon>Sordariaceae</taxon>
        <taxon>Sordaria</taxon>
    </lineage>
</organism>
<sequence>DLKLYFADNLYNIKTSNKLFAYLHAEYYNYNRKEKIIYEFNDLKFEISENFQKFRNKFVRLVGEYNRP</sequence>
<reference evidence="1" key="2">
    <citation type="submission" date="2023-07" db="EMBL/GenBank/DDBJ databases">
        <authorList>
            <consortium name="Lawrence Berkeley National Laboratory"/>
            <person name="Haridas S."/>
            <person name="Hensen N."/>
            <person name="Bonometti L."/>
            <person name="Westerberg I."/>
            <person name="Brannstrom I.O."/>
            <person name="Guillou S."/>
            <person name="Cros-Aarteil S."/>
            <person name="Calhoun S."/>
            <person name="Kuo A."/>
            <person name="Mondo S."/>
            <person name="Pangilinan J."/>
            <person name="Riley R."/>
            <person name="LaButti K."/>
            <person name="Andreopoulos B."/>
            <person name="Lipzen A."/>
            <person name="Chen C."/>
            <person name="Yanf M."/>
            <person name="Daum C."/>
            <person name="Ng V."/>
            <person name="Clum A."/>
            <person name="Steindorff A."/>
            <person name="Ohm R."/>
            <person name="Martin F."/>
            <person name="Silar P."/>
            <person name="Natvig D."/>
            <person name="Lalanne C."/>
            <person name="Gautier V."/>
            <person name="Ament-velasquez S.L."/>
            <person name="Kruys A."/>
            <person name="Hutchinson M.I."/>
            <person name="Powell A.J."/>
            <person name="Barry K."/>
            <person name="Miller A.N."/>
            <person name="Grigoriev I.V."/>
            <person name="Debuchy R."/>
            <person name="Gladieux P."/>
            <person name="Thoren M.H."/>
            <person name="Johannesson H."/>
        </authorList>
    </citation>
    <scope>NUCLEOTIDE SEQUENCE</scope>
    <source>
        <strain evidence="1">FGSC 1904</strain>
    </source>
</reference>
<accession>A0AAE0UFM8</accession>
<name>A0AAE0UFM8_SORBR</name>
<feature type="non-terminal residue" evidence="1">
    <location>
        <position position="68"/>
    </location>
</feature>
<reference evidence="1" key="1">
    <citation type="journal article" date="2023" name="Mol. Phylogenet. Evol.">
        <title>Genome-scale phylogeny and comparative genomics of the fungal order Sordariales.</title>
        <authorList>
            <person name="Hensen N."/>
            <person name="Bonometti L."/>
            <person name="Westerberg I."/>
            <person name="Brannstrom I.O."/>
            <person name="Guillou S."/>
            <person name="Cros-Aarteil S."/>
            <person name="Calhoun S."/>
            <person name="Haridas S."/>
            <person name="Kuo A."/>
            <person name="Mondo S."/>
            <person name="Pangilinan J."/>
            <person name="Riley R."/>
            <person name="LaButti K."/>
            <person name="Andreopoulos B."/>
            <person name="Lipzen A."/>
            <person name="Chen C."/>
            <person name="Yan M."/>
            <person name="Daum C."/>
            <person name="Ng V."/>
            <person name="Clum A."/>
            <person name="Steindorff A."/>
            <person name="Ohm R.A."/>
            <person name="Martin F."/>
            <person name="Silar P."/>
            <person name="Natvig D.O."/>
            <person name="Lalanne C."/>
            <person name="Gautier V."/>
            <person name="Ament-Velasquez S.L."/>
            <person name="Kruys A."/>
            <person name="Hutchinson M.I."/>
            <person name="Powell A.J."/>
            <person name="Barry K."/>
            <person name="Miller A.N."/>
            <person name="Grigoriev I.V."/>
            <person name="Debuchy R."/>
            <person name="Gladieux P."/>
            <person name="Hiltunen Thoren M."/>
            <person name="Johannesson H."/>
        </authorList>
    </citation>
    <scope>NUCLEOTIDE SEQUENCE</scope>
    <source>
        <strain evidence="1">FGSC 1904</strain>
    </source>
</reference>
<feature type="non-terminal residue" evidence="1">
    <location>
        <position position="1"/>
    </location>
</feature>
<protein>
    <submittedName>
        <fullName evidence="1">Uncharacterized protein</fullName>
    </submittedName>
</protein>
<dbReference type="AlphaFoldDB" id="A0AAE0UFM8"/>